<dbReference type="AlphaFoldDB" id="A0A848LC52"/>
<evidence type="ECO:0000313" key="2">
    <source>
        <dbReference type="Proteomes" id="UP000518300"/>
    </source>
</evidence>
<sequence length="165" mass="17241">MATMAVLLVGILAVSLTVLAAARQNRRNLIQAQATLIAEQELERIIGIGCAGPLGQPCSNIQALDNLPRPPVFWAADGELSTTQNANPGRSNRLRFDVAVDVDPGAGGGFEGGARGSPAVDRVEGGAQLQQVINVRVVVSWQDSLLAGLAPATRRAVVLQTRMAP</sequence>
<accession>A0A848LC52</accession>
<proteinExistence type="predicted"/>
<dbReference type="Proteomes" id="UP000518300">
    <property type="component" value="Unassembled WGS sequence"/>
</dbReference>
<reference evidence="1 2" key="1">
    <citation type="submission" date="2020-04" db="EMBL/GenBank/DDBJ databases">
        <title>Draft genome of Pyxidicoccus fallax type strain.</title>
        <authorList>
            <person name="Whitworth D.E."/>
        </authorList>
    </citation>
    <scope>NUCLEOTIDE SEQUENCE [LARGE SCALE GENOMIC DNA]</scope>
    <source>
        <strain evidence="1 2">DSM 14698</strain>
    </source>
</reference>
<name>A0A848LC52_9BACT</name>
<evidence type="ECO:0000313" key="1">
    <source>
        <dbReference type="EMBL" id="NMO16054.1"/>
    </source>
</evidence>
<comment type="caution">
    <text evidence="1">The sequence shown here is derived from an EMBL/GenBank/DDBJ whole genome shotgun (WGS) entry which is preliminary data.</text>
</comment>
<organism evidence="1 2">
    <name type="scientific">Pyxidicoccus fallax</name>
    <dbReference type="NCBI Taxonomy" id="394095"/>
    <lineage>
        <taxon>Bacteria</taxon>
        <taxon>Pseudomonadati</taxon>
        <taxon>Myxococcota</taxon>
        <taxon>Myxococcia</taxon>
        <taxon>Myxococcales</taxon>
        <taxon>Cystobacterineae</taxon>
        <taxon>Myxococcaceae</taxon>
        <taxon>Pyxidicoccus</taxon>
    </lineage>
</organism>
<keyword evidence="2" id="KW-1185">Reference proteome</keyword>
<dbReference type="EMBL" id="JABBJJ010000055">
    <property type="protein sequence ID" value="NMO16054.1"/>
    <property type="molecule type" value="Genomic_DNA"/>
</dbReference>
<protein>
    <submittedName>
        <fullName evidence="1">Uncharacterized protein</fullName>
    </submittedName>
</protein>
<gene>
    <name evidence="1" type="ORF">HG543_14515</name>
</gene>